<comment type="caution">
    <text evidence="1">The sequence shown here is derived from an EMBL/GenBank/DDBJ whole genome shotgun (WGS) entry which is preliminary data.</text>
</comment>
<sequence length="110" mass="12817">KIHQNSILNFIKNLFDYIIIESKQNLIKKIPIWEDRIVNELTKIKVVKLSTDTILNPEKLSFGAESFFDEKIWNNMSDLEKDDLDDGCRCISLQTWTPAAMITMRVIESV</sequence>
<gene>
    <name evidence="1" type="ORF">S01H4_65270</name>
</gene>
<dbReference type="EMBL" id="BART01039872">
    <property type="protein sequence ID" value="GAH24115.1"/>
    <property type="molecule type" value="Genomic_DNA"/>
</dbReference>
<proteinExistence type="predicted"/>
<organism evidence="1">
    <name type="scientific">marine sediment metagenome</name>
    <dbReference type="NCBI Taxonomy" id="412755"/>
    <lineage>
        <taxon>unclassified sequences</taxon>
        <taxon>metagenomes</taxon>
        <taxon>ecological metagenomes</taxon>
    </lineage>
</organism>
<feature type="non-terminal residue" evidence="1">
    <location>
        <position position="110"/>
    </location>
</feature>
<accession>X1EUY6</accession>
<reference evidence="1" key="1">
    <citation type="journal article" date="2014" name="Front. Microbiol.">
        <title>High frequency of phylogenetically diverse reductive dehalogenase-homologous genes in deep subseafloor sedimentary metagenomes.</title>
        <authorList>
            <person name="Kawai M."/>
            <person name="Futagami T."/>
            <person name="Toyoda A."/>
            <person name="Takaki Y."/>
            <person name="Nishi S."/>
            <person name="Hori S."/>
            <person name="Arai W."/>
            <person name="Tsubouchi T."/>
            <person name="Morono Y."/>
            <person name="Uchiyama I."/>
            <person name="Ito T."/>
            <person name="Fujiyama A."/>
            <person name="Inagaki F."/>
            <person name="Takami H."/>
        </authorList>
    </citation>
    <scope>NUCLEOTIDE SEQUENCE</scope>
    <source>
        <strain evidence="1">Expedition CK06-06</strain>
    </source>
</reference>
<feature type="non-terminal residue" evidence="1">
    <location>
        <position position="1"/>
    </location>
</feature>
<name>X1EUY6_9ZZZZ</name>
<protein>
    <submittedName>
        <fullName evidence="1">Uncharacterized protein</fullName>
    </submittedName>
</protein>
<evidence type="ECO:0000313" key="1">
    <source>
        <dbReference type="EMBL" id="GAH24115.1"/>
    </source>
</evidence>
<dbReference type="AlphaFoldDB" id="X1EUY6"/>